<reference evidence="3 5" key="1">
    <citation type="submission" date="2015-11" db="EMBL/GenBank/DDBJ databases">
        <title>Genomic analysis of 38 Legionella species identifies large and diverse effector repertoires.</title>
        <authorList>
            <person name="Burstein D."/>
            <person name="Amaro F."/>
            <person name="Zusman T."/>
            <person name="Lifshitz Z."/>
            <person name="Cohen O."/>
            <person name="Gilbert J.A."/>
            <person name="Pupko T."/>
            <person name="Shuman H.A."/>
            <person name="Segal G."/>
        </authorList>
    </citation>
    <scope>NUCLEOTIDE SEQUENCE [LARGE SCALE GENOMIC DNA]</scope>
    <source>
        <strain evidence="3 5">ATCC 43877</strain>
    </source>
</reference>
<feature type="compositionally biased region" description="Basic and acidic residues" evidence="1">
    <location>
        <begin position="122"/>
        <end position="137"/>
    </location>
</feature>
<evidence type="ECO:0000313" key="6">
    <source>
        <dbReference type="Proteomes" id="UP000254040"/>
    </source>
</evidence>
<dbReference type="OrthoDB" id="5657202at2"/>
<dbReference type="RefSeq" id="WP_051190567.1">
    <property type="nucleotide sequence ID" value="NZ_CAAAJG010000010.1"/>
</dbReference>
<keyword evidence="5" id="KW-1185">Reference proteome</keyword>
<proteinExistence type="predicted"/>
<evidence type="ECO:0000313" key="3">
    <source>
        <dbReference type="EMBL" id="KTD34877.1"/>
    </source>
</evidence>
<dbReference type="Proteomes" id="UP000054985">
    <property type="component" value="Unassembled WGS sequence"/>
</dbReference>
<feature type="transmembrane region" description="Helical" evidence="2">
    <location>
        <begin position="73"/>
        <end position="95"/>
    </location>
</feature>
<evidence type="ECO:0000313" key="4">
    <source>
        <dbReference type="EMBL" id="STX63878.1"/>
    </source>
</evidence>
<sequence>MIKVLEHLEGYISEYINLGKTFLSLVKYEARLAGQSIFPLVLNICMLFVILLSVWLTTLIVSGYYLYRLLESLPLSCAVLLIVNAMFLAVLMRYLSINLKNMSFVNTREFLADKEPKKHELTEKNEIRDNVDNKEIKQSSTSTTHS</sequence>
<organism evidence="4 6">
    <name type="scientific">Legionella moravica</name>
    <dbReference type="NCBI Taxonomy" id="39962"/>
    <lineage>
        <taxon>Bacteria</taxon>
        <taxon>Pseudomonadati</taxon>
        <taxon>Pseudomonadota</taxon>
        <taxon>Gammaproteobacteria</taxon>
        <taxon>Legionellales</taxon>
        <taxon>Legionellaceae</taxon>
        <taxon>Legionella</taxon>
    </lineage>
</organism>
<keyword evidence="2" id="KW-0812">Transmembrane</keyword>
<evidence type="ECO:0000256" key="1">
    <source>
        <dbReference type="SAM" id="MobiDB-lite"/>
    </source>
</evidence>
<keyword evidence="2" id="KW-1133">Transmembrane helix</keyword>
<protein>
    <recommendedName>
        <fullName evidence="7">Transmembrane protein</fullName>
    </recommendedName>
</protein>
<dbReference type="STRING" id="39962.Lmor_1410"/>
<feature type="transmembrane region" description="Helical" evidence="2">
    <location>
        <begin position="40"/>
        <end position="67"/>
    </location>
</feature>
<reference evidence="4 6" key="2">
    <citation type="submission" date="2018-06" db="EMBL/GenBank/DDBJ databases">
        <authorList>
            <consortium name="Pathogen Informatics"/>
            <person name="Doyle S."/>
        </authorList>
    </citation>
    <scope>NUCLEOTIDE SEQUENCE [LARGE SCALE GENOMIC DNA]</scope>
    <source>
        <strain evidence="4 6">NCTC12239</strain>
    </source>
</reference>
<dbReference type="AlphaFoldDB" id="A0A378K2P7"/>
<keyword evidence="2" id="KW-0472">Membrane</keyword>
<feature type="region of interest" description="Disordered" evidence="1">
    <location>
        <begin position="122"/>
        <end position="146"/>
    </location>
</feature>
<gene>
    <name evidence="3" type="ORF">Lmor_1410</name>
    <name evidence="4" type="ORF">NCTC12239_02831</name>
</gene>
<evidence type="ECO:0000256" key="2">
    <source>
        <dbReference type="SAM" id="Phobius"/>
    </source>
</evidence>
<dbReference type="Proteomes" id="UP000254040">
    <property type="component" value="Unassembled WGS sequence"/>
</dbReference>
<name>A0A378K2P7_9GAMM</name>
<dbReference type="EMBL" id="LNYN01000019">
    <property type="protein sequence ID" value="KTD34877.1"/>
    <property type="molecule type" value="Genomic_DNA"/>
</dbReference>
<evidence type="ECO:0008006" key="7">
    <source>
        <dbReference type="Google" id="ProtNLM"/>
    </source>
</evidence>
<dbReference type="EMBL" id="UGOG01000001">
    <property type="protein sequence ID" value="STX63878.1"/>
    <property type="molecule type" value="Genomic_DNA"/>
</dbReference>
<accession>A0A378K2P7</accession>
<evidence type="ECO:0000313" key="5">
    <source>
        <dbReference type="Proteomes" id="UP000054985"/>
    </source>
</evidence>